<dbReference type="AlphaFoldDB" id="A0A285PVL4"/>
<name>A0A285PVL4_9FIRM</name>
<accession>A0A285PVL4</accession>
<evidence type="ECO:0000313" key="1">
    <source>
        <dbReference type="EMBL" id="SOB73236.1"/>
    </source>
</evidence>
<gene>
    <name evidence="1" type="ORF">EHLA_2682</name>
</gene>
<proteinExistence type="predicted"/>
<organism evidence="1 2">
    <name type="scientific">Anaerobutyricum hallii</name>
    <dbReference type="NCBI Taxonomy" id="39488"/>
    <lineage>
        <taxon>Bacteria</taxon>
        <taxon>Bacillati</taxon>
        <taxon>Bacillota</taxon>
        <taxon>Clostridia</taxon>
        <taxon>Lachnospirales</taxon>
        <taxon>Lachnospiraceae</taxon>
        <taxon>Anaerobutyricum</taxon>
    </lineage>
</organism>
<sequence>MRILLFSDSRRAFEKTNEIIQSKFELMWYKYDDLQKGQYPLADVVIIHFDKDRIQDATMPIIRIKGKLGTHVSILVIMNGTPQEIYSVLKVGAYDYITNIDDMQEYKQKLEDIVLWNRYQRYIDF</sequence>
<dbReference type="KEGG" id="ehl:EHLA_2682"/>
<reference evidence="2" key="1">
    <citation type="submission" date="2017-09" db="EMBL/GenBank/DDBJ databases">
        <authorList>
            <person name="Shetty A S."/>
        </authorList>
    </citation>
    <scope>NUCLEOTIDE SEQUENCE [LARGE SCALE GENOMIC DNA]</scope>
</reference>
<dbReference type="RefSeq" id="WP_123864863.1">
    <property type="nucleotide sequence ID" value="NZ_LT907978.1"/>
</dbReference>
<dbReference type="Proteomes" id="UP000217549">
    <property type="component" value="Chromosome I"/>
</dbReference>
<keyword evidence="2" id="KW-1185">Reference proteome</keyword>
<dbReference type="EMBL" id="LT907978">
    <property type="protein sequence ID" value="SOB73236.1"/>
    <property type="molecule type" value="Genomic_DNA"/>
</dbReference>
<evidence type="ECO:0008006" key="3">
    <source>
        <dbReference type="Google" id="ProtNLM"/>
    </source>
</evidence>
<protein>
    <recommendedName>
        <fullName evidence="3">Stage 0 sporulation protein A homolog</fullName>
    </recommendedName>
</protein>
<evidence type="ECO:0000313" key="2">
    <source>
        <dbReference type="Proteomes" id="UP000217549"/>
    </source>
</evidence>